<reference evidence="7" key="1">
    <citation type="submission" date="2023-04" db="EMBL/GenBank/DDBJ databases">
        <title>Completed genome of Mycoplasma lagogenitalium type strain 12MS.</title>
        <authorList>
            <person name="Spergser J."/>
        </authorList>
    </citation>
    <scope>NUCLEOTIDE SEQUENCE</scope>
    <source>
        <strain evidence="7">12MS</strain>
    </source>
</reference>
<dbReference type="PROSITE" id="PS01071">
    <property type="entry name" value="GRPE"/>
    <property type="match status" value="1"/>
</dbReference>
<feature type="coiled-coil region" evidence="5">
    <location>
        <begin position="43"/>
        <end position="92"/>
    </location>
</feature>
<evidence type="ECO:0000313" key="8">
    <source>
        <dbReference type="Proteomes" id="UP001179842"/>
    </source>
</evidence>
<dbReference type="RefSeq" id="WP_280101936.1">
    <property type="nucleotide sequence ID" value="NZ_CP122979.1"/>
</dbReference>
<evidence type="ECO:0000313" key="7">
    <source>
        <dbReference type="EMBL" id="WGI36635.1"/>
    </source>
</evidence>
<name>A0ABY8LTR6_9BACT</name>
<gene>
    <name evidence="3" type="primary">grpE</name>
    <name evidence="7" type="ORF">QEG99_04190</name>
</gene>
<keyword evidence="3" id="KW-0963">Cytoplasm</keyword>
<dbReference type="Gene3D" id="3.90.20.20">
    <property type="match status" value="1"/>
</dbReference>
<evidence type="ECO:0000256" key="2">
    <source>
        <dbReference type="ARBA" id="ARBA00023186"/>
    </source>
</evidence>
<accession>A0ABY8LTR6</accession>
<sequence>MEKEKENSIENPKKNQTKKSYNSKTQNKFSKRKESKKEEKSLSEKYKIKISLLELENEKLKLQLEKNNEELKNKAIEIQQKAKEEIQKHKDENFSKVELELTNIKKYGIQKFFESFLIPLRNFELAISAGEKQNNPAILNYVKGFSMLFKQIEQVFADFGISKIEPYVGQEFDAELHDVFETIEDEQLKDKIISVKSNGYKLYDRVIKPAVVVVGK</sequence>
<dbReference type="InterPro" id="IPR013805">
    <property type="entry name" value="GrpE_CC"/>
</dbReference>
<dbReference type="CDD" id="cd00446">
    <property type="entry name" value="GrpE"/>
    <property type="match status" value="1"/>
</dbReference>
<comment type="subunit">
    <text evidence="3">Homodimer.</text>
</comment>
<dbReference type="InterPro" id="IPR000740">
    <property type="entry name" value="GrpE"/>
</dbReference>
<feature type="region of interest" description="Disordered" evidence="6">
    <location>
        <begin position="1"/>
        <end position="43"/>
    </location>
</feature>
<protein>
    <recommendedName>
        <fullName evidence="3 4">Protein GrpE</fullName>
    </recommendedName>
    <alternativeName>
        <fullName evidence="3">HSP-70 cofactor</fullName>
    </alternativeName>
</protein>
<evidence type="ECO:0000256" key="6">
    <source>
        <dbReference type="SAM" id="MobiDB-lite"/>
    </source>
</evidence>
<feature type="compositionally biased region" description="Polar residues" evidence="6">
    <location>
        <begin position="18"/>
        <end position="27"/>
    </location>
</feature>
<dbReference type="PANTHER" id="PTHR21237">
    <property type="entry name" value="GRPE PROTEIN"/>
    <property type="match status" value="1"/>
</dbReference>
<evidence type="ECO:0000256" key="3">
    <source>
        <dbReference type="HAMAP-Rule" id="MF_01151"/>
    </source>
</evidence>
<proteinExistence type="inferred from homology"/>
<dbReference type="Proteomes" id="UP001179842">
    <property type="component" value="Chromosome"/>
</dbReference>
<dbReference type="SUPFAM" id="SSF58014">
    <property type="entry name" value="Coiled-coil domain of nucleotide exchange factor GrpE"/>
    <property type="match status" value="1"/>
</dbReference>
<feature type="compositionally biased region" description="Basic and acidic residues" evidence="6">
    <location>
        <begin position="1"/>
        <end position="13"/>
    </location>
</feature>
<evidence type="ECO:0000256" key="4">
    <source>
        <dbReference type="RuleBase" id="RU000639"/>
    </source>
</evidence>
<evidence type="ECO:0000256" key="5">
    <source>
        <dbReference type="SAM" id="Coils"/>
    </source>
</evidence>
<dbReference type="Pfam" id="PF01025">
    <property type="entry name" value="GrpE"/>
    <property type="match status" value="1"/>
</dbReference>
<keyword evidence="2 3" id="KW-0143">Chaperone</keyword>
<dbReference type="InterPro" id="IPR009012">
    <property type="entry name" value="GrpE_head"/>
</dbReference>
<dbReference type="HAMAP" id="MF_01151">
    <property type="entry name" value="GrpE"/>
    <property type="match status" value="1"/>
</dbReference>
<keyword evidence="8" id="KW-1185">Reference proteome</keyword>
<keyword evidence="3 4" id="KW-0346">Stress response</keyword>
<evidence type="ECO:0000256" key="1">
    <source>
        <dbReference type="ARBA" id="ARBA00009054"/>
    </source>
</evidence>
<dbReference type="SUPFAM" id="SSF51064">
    <property type="entry name" value="Head domain of nucleotide exchange factor GrpE"/>
    <property type="match status" value="1"/>
</dbReference>
<comment type="subcellular location">
    <subcellularLocation>
        <location evidence="3">Cytoplasm</location>
    </subcellularLocation>
</comment>
<keyword evidence="5" id="KW-0175">Coiled coil</keyword>
<organism evidence="7 8">
    <name type="scientific">Mesomycoplasma lagogenitalium</name>
    <dbReference type="NCBI Taxonomy" id="171286"/>
    <lineage>
        <taxon>Bacteria</taxon>
        <taxon>Bacillati</taxon>
        <taxon>Mycoplasmatota</taxon>
        <taxon>Mycoplasmoidales</taxon>
        <taxon>Metamycoplasmataceae</taxon>
        <taxon>Mesomycoplasma</taxon>
    </lineage>
</organism>
<comment type="similarity">
    <text evidence="1 3">Belongs to the GrpE family.</text>
</comment>
<dbReference type="EMBL" id="CP122979">
    <property type="protein sequence ID" value="WGI36635.1"/>
    <property type="molecule type" value="Genomic_DNA"/>
</dbReference>
<dbReference type="PANTHER" id="PTHR21237:SF23">
    <property type="entry name" value="GRPE PROTEIN HOMOLOG, MITOCHONDRIAL"/>
    <property type="match status" value="1"/>
</dbReference>
<comment type="function">
    <text evidence="3 4">Participates actively in the response to hyperosmotic and heat shock by preventing the aggregation of stress-denatured proteins, in association with DnaK and GrpE. It is the nucleotide exchange factor for DnaK and may function as a thermosensor. Unfolded proteins bind initially to DnaJ; upon interaction with the DnaJ-bound protein, DnaK hydrolyzes its bound ATP, resulting in the formation of a stable complex. GrpE releases ADP from DnaK; ATP binding to DnaK triggers the release of the substrate protein, thus completing the reaction cycle. Several rounds of ATP-dependent interactions between DnaJ, DnaK and GrpE are required for fully efficient folding.</text>
</comment>
<dbReference type="Gene3D" id="2.30.22.10">
    <property type="entry name" value="Head domain of nucleotide exchange factor GrpE"/>
    <property type="match status" value="1"/>
</dbReference>